<dbReference type="PROSITE" id="PS00138">
    <property type="entry name" value="SUBTILASE_SER"/>
    <property type="match status" value="1"/>
</dbReference>
<keyword evidence="4 5" id="KW-0720">Serine protease</keyword>
<name>A0ABU3L383_9FLAO</name>
<dbReference type="RefSeq" id="WP_314012824.1">
    <property type="nucleotide sequence ID" value="NZ_JAVTTP010000001.1"/>
</dbReference>
<feature type="domain" description="Peptidase S8/S53" evidence="7">
    <location>
        <begin position="569"/>
        <end position="701"/>
    </location>
</feature>
<evidence type="ECO:0000256" key="1">
    <source>
        <dbReference type="ARBA" id="ARBA00011073"/>
    </source>
</evidence>
<dbReference type="PRINTS" id="PR00723">
    <property type="entry name" value="SUBTILISIN"/>
</dbReference>
<evidence type="ECO:0000256" key="2">
    <source>
        <dbReference type="ARBA" id="ARBA00022670"/>
    </source>
</evidence>
<evidence type="ECO:0000256" key="4">
    <source>
        <dbReference type="ARBA" id="ARBA00022825"/>
    </source>
</evidence>
<dbReference type="Gene3D" id="2.60.120.1290">
    <property type="match status" value="1"/>
</dbReference>
<protein>
    <submittedName>
        <fullName evidence="8">S8 family serine peptidase</fullName>
    </submittedName>
</protein>
<dbReference type="PANTHER" id="PTHR43806">
    <property type="entry name" value="PEPTIDASE S8"/>
    <property type="match status" value="1"/>
</dbReference>
<keyword evidence="3 5" id="KW-0378">Hydrolase</keyword>
<dbReference type="Proteomes" id="UP001250656">
    <property type="component" value="Unassembled WGS sequence"/>
</dbReference>
<evidence type="ECO:0000256" key="5">
    <source>
        <dbReference type="PROSITE-ProRule" id="PRU01240"/>
    </source>
</evidence>
<evidence type="ECO:0000313" key="8">
    <source>
        <dbReference type="EMBL" id="MDT7827761.1"/>
    </source>
</evidence>
<dbReference type="InterPro" id="IPR050131">
    <property type="entry name" value="Peptidase_S8_subtilisin-like"/>
</dbReference>
<dbReference type="InterPro" id="IPR015500">
    <property type="entry name" value="Peptidase_S8_subtilisin-rel"/>
</dbReference>
<dbReference type="Pfam" id="PF00082">
    <property type="entry name" value="Peptidase_S8"/>
    <property type="match status" value="2"/>
</dbReference>
<dbReference type="InterPro" id="IPR000209">
    <property type="entry name" value="Peptidase_S8/S53_dom"/>
</dbReference>
<dbReference type="Gene3D" id="3.40.50.200">
    <property type="entry name" value="Peptidase S8/S53 domain"/>
    <property type="match status" value="1"/>
</dbReference>
<dbReference type="SUPFAM" id="SSF52743">
    <property type="entry name" value="Subtilisin-like"/>
    <property type="match status" value="1"/>
</dbReference>
<dbReference type="EMBL" id="JAVTTP010000001">
    <property type="protein sequence ID" value="MDT7827761.1"/>
    <property type="molecule type" value="Genomic_DNA"/>
</dbReference>
<keyword evidence="9" id="KW-1185">Reference proteome</keyword>
<dbReference type="InterPro" id="IPR036852">
    <property type="entry name" value="Peptidase_S8/S53_dom_sf"/>
</dbReference>
<dbReference type="PROSITE" id="PS51892">
    <property type="entry name" value="SUBTILASE"/>
    <property type="match status" value="1"/>
</dbReference>
<dbReference type="InterPro" id="IPR022398">
    <property type="entry name" value="Peptidase_S8_His-AS"/>
</dbReference>
<accession>A0ABU3L383</accession>
<feature type="active site" description="Charge relay system" evidence="5">
    <location>
        <position position="651"/>
    </location>
</feature>
<feature type="domain" description="Peptidase S8/S53" evidence="7">
    <location>
        <begin position="224"/>
        <end position="433"/>
    </location>
</feature>
<evidence type="ECO:0000259" key="7">
    <source>
        <dbReference type="Pfam" id="PF00082"/>
    </source>
</evidence>
<comment type="caution">
    <text evidence="8">The sequence shown here is derived from an EMBL/GenBank/DDBJ whole genome shotgun (WGS) entry which is preliminary data.</text>
</comment>
<dbReference type="InterPro" id="IPR023828">
    <property type="entry name" value="Peptidase_S8_Ser-AS"/>
</dbReference>
<sequence>MSKFLHKLDSELQLIYKHYQNVQKLGRKKMDWIHPCLKENDPLPVIITTTANAHELEKYGFRLKESLGKTEFSGSIAVENLESIASLKETHFLKFNGEPAEIPQHKKIDPRTQIILDKAKKDKAFMASGDSGRQTKMLGALLQFRDSYEFLADLGCQVTSIVGTMVAVKIPLDRLEAVVSHPNVIRIETNRNYAPDLDDSIEEINADGIRNDSPPFGGTDKFTGKGVIVGIIDFGFLYSHKVFRDISDESKSRILFLMDQSLTPEGGETAPTDAVGNPMDGVEYDTQDIENAIAASDPMTVVRHEPDDHGTHVAGIAAGNGAQSGNCHGSFHYVGVAPEADLIFVRLRSGSNELGTSNNLIDAISYIMRKAEDADKPAVVNMSLGDNLGPHDGTTLVEEMIDLYLLLGNTKGFSIVKSAGNLGSDDRHAQTTVPANNAASPVELKFKVLPPKDDDDTKKIEIDIWYEGANDLDIEIIPKGNNITGTNTASPGDNVNFTEDTKNSTITIDSQNVQNNGRKRIFIDIDPDGDDHNKTGIWVIKLTNTTATDAAIHAYIERDQLAKFTTFETDEGTISIPGTAERVITVGNYIIKGKDSGKLKASSSQGPTADGRMKPEISAPGTRIMSARHDPDAGSCCDCCYDFYIAKSGTSMAAPHVAGAAALLFEKDPELHHDDLKQALMDTAVKDSFTGNTANNRFGDGKLDVQAAVNSIAAGIVMASNTFERERLQTFNTDPEPLFAKGSPISRLVKTPQGKELYDLALAHYKEIRDLVNTNKRVATAWHRNKGPLLVHHLNRASLLPHVEVPEKIEGRPVVGYLQNIVTELKKHVAGETAVALEIAMKQVPNFVGKTFNEFVASYEEIFNEPIL</sequence>
<proteinExistence type="inferred from homology"/>
<gene>
    <name evidence="8" type="ORF">RQM65_03665</name>
</gene>
<feature type="active site" description="Charge relay system" evidence="5">
    <location>
        <position position="309"/>
    </location>
</feature>
<organism evidence="8 9">
    <name type="scientific">Pricia mediterranea</name>
    <dbReference type="NCBI Taxonomy" id="3076079"/>
    <lineage>
        <taxon>Bacteria</taxon>
        <taxon>Pseudomonadati</taxon>
        <taxon>Bacteroidota</taxon>
        <taxon>Flavobacteriia</taxon>
        <taxon>Flavobacteriales</taxon>
        <taxon>Flavobacteriaceae</taxon>
        <taxon>Pricia</taxon>
    </lineage>
</organism>
<reference evidence="8 9" key="1">
    <citation type="submission" date="2023-09" db="EMBL/GenBank/DDBJ databases">
        <title>Novel taxa isolated from Blanes Bay.</title>
        <authorList>
            <person name="Rey-Velasco X."/>
            <person name="Lucena T."/>
        </authorList>
    </citation>
    <scope>NUCLEOTIDE SEQUENCE [LARGE SCALE GENOMIC DNA]</scope>
    <source>
        <strain evidence="8 9">S334</strain>
    </source>
</reference>
<keyword evidence="2 5" id="KW-0645">Protease</keyword>
<dbReference type="PROSITE" id="PS00137">
    <property type="entry name" value="SUBTILASE_HIS"/>
    <property type="match status" value="1"/>
</dbReference>
<evidence type="ECO:0000256" key="3">
    <source>
        <dbReference type="ARBA" id="ARBA00022801"/>
    </source>
</evidence>
<feature type="region of interest" description="Disordered" evidence="6">
    <location>
        <begin position="597"/>
        <end position="617"/>
    </location>
</feature>
<feature type="active site" description="Charge relay system" evidence="5">
    <location>
        <position position="233"/>
    </location>
</feature>
<dbReference type="PANTHER" id="PTHR43806:SF11">
    <property type="entry name" value="CEREVISIN-RELATED"/>
    <property type="match status" value="1"/>
</dbReference>
<evidence type="ECO:0000256" key="6">
    <source>
        <dbReference type="SAM" id="MobiDB-lite"/>
    </source>
</evidence>
<comment type="similarity">
    <text evidence="1 5">Belongs to the peptidase S8 family.</text>
</comment>
<evidence type="ECO:0000313" key="9">
    <source>
        <dbReference type="Proteomes" id="UP001250656"/>
    </source>
</evidence>